<feature type="coiled-coil region" evidence="6">
    <location>
        <begin position="512"/>
        <end position="567"/>
    </location>
</feature>
<reference evidence="9 10" key="1">
    <citation type="submission" date="2018-06" db="EMBL/GenBank/DDBJ databases">
        <authorList>
            <consortium name="Pathogen Informatics"/>
            <person name="Doyle S."/>
        </authorList>
    </citation>
    <scope>NUCLEOTIDE SEQUENCE [LARGE SCALE GENOMIC DNA]</scope>
    <source>
        <strain evidence="9 10">NCTC8081</strain>
    </source>
</reference>
<evidence type="ECO:0000256" key="4">
    <source>
        <dbReference type="ARBA" id="ARBA00022989"/>
    </source>
</evidence>
<keyword evidence="6" id="KW-0175">Coiled coil</keyword>
<dbReference type="GO" id="GO:0005886">
    <property type="term" value="C:plasma membrane"/>
    <property type="evidence" value="ECO:0007669"/>
    <property type="project" value="UniProtKB-SubCell"/>
</dbReference>
<evidence type="ECO:0000256" key="6">
    <source>
        <dbReference type="SAM" id="Coils"/>
    </source>
</evidence>
<dbReference type="PANTHER" id="PTHR30287:SF1">
    <property type="entry name" value="INNER MEMBRANE PROTEIN"/>
    <property type="match status" value="1"/>
</dbReference>
<gene>
    <name evidence="9" type="ORF">NCTC8081_00017</name>
</gene>
<keyword evidence="3 7" id="KW-0812">Transmembrane</keyword>
<keyword evidence="4 7" id="KW-1133">Transmembrane helix</keyword>
<evidence type="ECO:0000313" key="9">
    <source>
        <dbReference type="EMBL" id="SQC05651.1"/>
    </source>
</evidence>
<feature type="coiled-coil region" evidence="6">
    <location>
        <begin position="221"/>
        <end position="391"/>
    </location>
</feature>
<evidence type="ECO:0000256" key="3">
    <source>
        <dbReference type="ARBA" id="ARBA00022692"/>
    </source>
</evidence>
<dbReference type="PANTHER" id="PTHR30287">
    <property type="entry name" value="MEMBRANE COMPONENT OF PREDICTED ABC SUPERFAMILY METABOLITE UPTAKE TRANSPORTER"/>
    <property type="match status" value="1"/>
</dbReference>
<evidence type="ECO:0000259" key="8">
    <source>
        <dbReference type="Pfam" id="PF02687"/>
    </source>
</evidence>
<keyword evidence="5 7" id="KW-0472">Membrane</keyword>
<dbReference type="EMBL" id="UAWO01000001">
    <property type="protein sequence ID" value="SQC05651.1"/>
    <property type="molecule type" value="Genomic_DNA"/>
</dbReference>
<feature type="transmembrane region" description="Helical" evidence="7">
    <location>
        <begin position="601"/>
        <end position="621"/>
    </location>
</feature>
<sequence length="649" mass="73695">MKAYKKSIVREILSSKARFFSIMVIIFLGVAFYSGIKSAGPDMNKTINKFYNSENLMDSKIISTLGLSDKDLDLLKNNPKILAYYGTHSIDANLTNMSNVVKFMEYDGKNNINNLVVLEGKLPEKSGEIALDERAFKLNKNLKIGDDFIIDTDENTMKNFKESKFKIVGIVKSPMYIEKESRGSTTVGKGTTDYFGILNSNDINMDAYTEIYVRFKNIQGLDAYGDEYKELMEENNKYLEDLYSNREVERVEEIKREAKKEFNKAYEELNENEKLLLDKEKELQEGKAQLAEGKKQYSDKKLEFEKGIKEGEANILKSEKQLEEGQAEIKNQKSNMEEGEAKLNDAKTTLHNSRQEFLNQGINPDESTNGLKDKIENLKSLSKTMTSLSNDIKTTVTNLSGNEKIPAEKIQYWKGIVANLESNELSVAIEELEKNPENKNIALGLSDSLDKSVKSINDNASKLQVLIDGITKYQEGKKQYETQVTVFNEGKSKLYEAEKQLEKGRAELAKGKKSLEEGKATAEKELQKAKKKLDESEEKLKEGQKTIEENKEKLAEGRKEIEEKEKSTLNDLNECNYYVFDRTDNPGYSGYKDSINSLDSIASVLPVFFFIVAVLICLTTMTRMVEEKRIEIGTMKALGYGDFEISLKL</sequence>
<protein>
    <submittedName>
        <fullName evidence="9">ABC transporter permease</fullName>
    </submittedName>
</protein>
<proteinExistence type="predicted"/>
<dbReference type="InterPro" id="IPR003838">
    <property type="entry name" value="ABC3_permease_C"/>
</dbReference>
<dbReference type="Pfam" id="PF02687">
    <property type="entry name" value="FtsX"/>
    <property type="match status" value="1"/>
</dbReference>
<accession>A0A2X3BXY5</accession>
<dbReference type="Proteomes" id="UP000250234">
    <property type="component" value="Unassembled WGS sequence"/>
</dbReference>
<keyword evidence="2" id="KW-1003">Cell membrane</keyword>
<evidence type="ECO:0000256" key="1">
    <source>
        <dbReference type="ARBA" id="ARBA00004651"/>
    </source>
</evidence>
<evidence type="ECO:0000256" key="7">
    <source>
        <dbReference type="SAM" id="Phobius"/>
    </source>
</evidence>
<comment type="subcellular location">
    <subcellularLocation>
        <location evidence="1">Cell membrane</location>
        <topology evidence="1">Multi-pass membrane protein</topology>
    </subcellularLocation>
</comment>
<dbReference type="InterPro" id="IPR038766">
    <property type="entry name" value="Membrane_comp_ABC_pdt"/>
</dbReference>
<evidence type="ECO:0000256" key="2">
    <source>
        <dbReference type="ARBA" id="ARBA00022475"/>
    </source>
</evidence>
<evidence type="ECO:0000256" key="5">
    <source>
        <dbReference type="ARBA" id="ARBA00023136"/>
    </source>
</evidence>
<feature type="domain" description="ABC3 transporter permease C-terminal" evidence="8">
    <location>
        <begin position="604"/>
        <end position="646"/>
    </location>
</feature>
<feature type="transmembrane region" description="Helical" evidence="7">
    <location>
        <begin position="20"/>
        <end position="36"/>
    </location>
</feature>
<organism evidence="9 10">
    <name type="scientific">Clostridium perfringens</name>
    <dbReference type="NCBI Taxonomy" id="1502"/>
    <lineage>
        <taxon>Bacteria</taxon>
        <taxon>Bacillati</taxon>
        <taxon>Bacillota</taxon>
        <taxon>Clostridia</taxon>
        <taxon>Eubacteriales</taxon>
        <taxon>Clostridiaceae</taxon>
        <taxon>Clostridium</taxon>
    </lineage>
</organism>
<evidence type="ECO:0000313" key="10">
    <source>
        <dbReference type="Proteomes" id="UP000250234"/>
    </source>
</evidence>
<name>A0A2X3BXY5_CLOPF</name>
<dbReference type="AlphaFoldDB" id="A0A2X3BXY5"/>